<evidence type="ECO:0000313" key="1">
    <source>
        <dbReference type="EMBL" id="KAF9583293.1"/>
    </source>
</evidence>
<dbReference type="OrthoDB" id="2414731at2759"/>
<dbReference type="EMBL" id="JAABOA010000746">
    <property type="protein sequence ID" value="KAF9583293.1"/>
    <property type="molecule type" value="Genomic_DNA"/>
</dbReference>
<dbReference type="AlphaFoldDB" id="A0A9P6FWT1"/>
<reference evidence="1" key="1">
    <citation type="journal article" date="2020" name="Fungal Divers.">
        <title>Resolving the Mortierellaceae phylogeny through synthesis of multi-gene phylogenetics and phylogenomics.</title>
        <authorList>
            <person name="Vandepol N."/>
            <person name="Liber J."/>
            <person name="Desiro A."/>
            <person name="Na H."/>
            <person name="Kennedy M."/>
            <person name="Barry K."/>
            <person name="Grigoriev I.V."/>
            <person name="Miller A.N."/>
            <person name="O'Donnell K."/>
            <person name="Stajich J.E."/>
            <person name="Bonito G."/>
        </authorList>
    </citation>
    <scope>NUCLEOTIDE SEQUENCE</scope>
    <source>
        <strain evidence="1">KOD1015</strain>
    </source>
</reference>
<gene>
    <name evidence="1" type="ORF">BGW38_009809</name>
</gene>
<sequence>MLTMLGAVTAVPLDREVYQISSRPKTPAVGTTDIAMTGSSTIIAPQTDIVPVTNIQPVVNIIPIRYADLLRLSMSNPGGLAMPGHTGLGFPGLSSRRMVRSLSGLKRDAQFI</sequence>
<protein>
    <submittedName>
        <fullName evidence="1">Uncharacterized protein</fullName>
    </submittedName>
</protein>
<keyword evidence="2" id="KW-1185">Reference proteome</keyword>
<name>A0A9P6FWT1_9FUNG</name>
<dbReference type="Proteomes" id="UP000780801">
    <property type="component" value="Unassembled WGS sequence"/>
</dbReference>
<evidence type="ECO:0000313" key="2">
    <source>
        <dbReference type="Proteomes" id="UP000780801"/>
    </source>
</evidence>
<proteinExistence type="predicted"/>
<organism evidence="1 2">
    <name type="scientific">Lunasporangiospora selenospora</name>
    <dbReference type="NCBI Taxonomy" id="979761"/>
    <lineage>
        <taxon>Eukaryota</taxon>
        <taxon>Fungi</taxon>
        <taxon>Fungi incertae sedis</taxon>
        <taxon>Mucoromycota</taxon>
        <taxon>Mortierellomycotina</taxon>
        <taxon>Mortierellomycetes</taxon>
        <taxon>Mortierellales</taxon>
        <taxon>Mortierellaceae</taxon>
        <taxon>Lunasporangiospora</taxon>
    </lineage>
</organism>
<comment type="caution">
    <text evidence="1">The sequence shown here is derived from an EMBL/GenBank/DDBJ whole genome shotgun (WGS) entry which is preliminary data.</text>
</comment>
<accession>A0A9P6FWT1</accession>